<evidence type="ECO:0000313" key="4">
    <source>
        <dbReference type="EMBL" id="RNL06817.1"/>
    </source>
</evidence>
<dbReference type="EMBL" id="PYTT01000015">
    <property type="protein sequence ID" value="RNL06817.1"/>
    <property type="molecule type" value="Genomic_DNA"/>
</dbReference>
<dbReference type="GO" id="GO:0032993">
    <property type="term" value="C:protein-DNA complex"/>
    <property type="evidence" value="ECO:0007669"/>
    <property type="project" value="TreeGrafter"/>
</dbReference>
<dbReference type="AlphaFoldDB" id="A0AAE8FAQ4"/>
<evidence type="ECO:0000313" key="5">
    <source>
        <dbReference type="Proteomes" id="UP000284283"/>
    </source>
</evidence>
<accession>A0AAE8FAQ4</accession>
<dbReference type="CDD" id="cd00383">
    <property type="entry name" value="trans_reg_C"/>
    <property type="match status" value="1"/>
</dbReference>
<evidence type="ECO:0000256" key="1">
    <source>
        <dbReference type="ARBA" id="ARBA00023125"/>
    </source>
</evidence>
<organism evidence="4 5">
    <name type="scientific">Xanthomonas vasicola pv. vasculorum</name>
    <dbReference type="NCBI Taxonomy" id="325776"/>
    <lineage>
        <taxon>Bacteria</taxon>
        <taxon>Pseudomonadati</taxon>
        <taxon>Pseudomonadota</taxon>
        <taxon>Gammaproteobacteria</taxon>
        <taxon>Lysobacterales</taxon>
        <taxon>Lysobacteraceae</taxon>
        <taxon>Xanthomonas</taxon>
    </lineage>
</organism>
<dbReference type="Pfam" id="PF00486">
    <property type="entry name" value="Trans_reg_C"/>
    <property type="match status" value="1"/>
</dbReference>
<evidence type="ECO:0000256" key="2">
    <source>
        <dbReference type="PROSITE-ProRule" id="PRU01091"/>
    </source>
</evidence>
<dbReference type="InterPro" id="IPR036388">
    <property type="entry name" value="WH-like_DNA-bd_sf"/>
</dbReference>
<dbReference type="InterPro" id="IPR016032">
    <property type="entry name" value="Sig_transdc_resp-reg_C-effctor"/>
</dbReference>
<dbReference type="InterPro" id="IPR001867">
    <property type="entry name" value="OmpR/PhoB-type_DNA-bd"/>
</dbReference>
<comment type="caution">
    <text evidence="4">The sequence shown here is derived from an EMBL/GenBank/DDBJ whole genome shotgun (WGS) entry which is preliminary data.</text>
</comment>
<dbReference type="GO" id="GO:0000976">
    <property type="term" value="F:transcription cis-regulatory region binding"/>
    <property type="evidence" value="ECO:0007669"/>
    <property type="project" value="TreeGrafter"/>
</dbReference>
<name>A0AAE8FAQ4_XANVA</name>
<protein>
    <submittedName>
        <fullName evidence="4">Transcriptional regulator</fullName>
    </submittedName>
</protein>
<evidence type="ECO:0000259" key="3">
    <source>
        <dbReference type="PROSITE" id="PS51755"/>
    </source>
</evidence>
<feature type="domain" description="OmpR/PhoB-type" evidence="3">
    <location>
        <begin position="50"/>
        <end position="148"/>
    </location>
</feature>
<dbReference type="PROSITE" id="PS51755">
    <property type="entry name" value="OMPR_PHOB"/>
    <property type="match status" value="1"/>
</dbReference>
<dbReference type="Gene3D" id="1.10.10.10">
    <property type="entry name" value="Winged helix-like DNA-binding domain superfamily/Winged helix DNA-binding domain"/>
    <property type="match status" value="1"/>
</dbReference>
<dbReference type="GO" id="GO:0000156">
    <property type="term" value="F:phosphorelay response regulator activity"/>
    <property type="evidence" value="ECO:0007669"/>
    <property type="project" value="TreeGrafter"/>
</dbReference>
<dbReference type="GO" id="GO:0005829">
    <property type="term" value="C:cytosol"/>
    <property type="evidence" value="ECO:0007669"/>
    <property type="project" value="TreeGrafter"/>
</dbReference>
<dbReference type="InterPro" id="IPR039420">
    <property type="entry name" value="WalR-like"/>
</dbReference>
<reference evidence="4 5" key="1">
    <citation type="submission" date="2018-03" db="EMBL/GenBank/DDBJ databases">
        <authorList>
            <person name="Wu G."/>
        </authorList>
    </citation>
    <scope>NUCLEOTIDE SEQUENCE [LARGE SCALE GENOMIC DNA]</scope>
    <source>
        <strain evidence="4 5">SAM-118</strain>
    </source>
</reference>
<feature type="DNA-binding region" description="OmpR/PhoB-type" evidence="2">
    <location>
        <begin position="50"/>
        <end position="148"/>
    </location>
</feature>
<dbReference type="GO" id="GO:0006355">
    <property type="term" value="P:regulation of DNA-templated transcription"/>
    <property type="evidence" value="ECO:0007669"/>
    <property type="project" value="InterPro"/>
</dbReference>
<dbReference type="PANTHER" id="PTHR48111:SF59">
    <property type="entry name" value="TRANSCRIPTIONAL REGULATORY PROTEIN BAER"/>
    <property type="match status" value="1"/>
</dbReference>
<gene>
    <name evidence="4" type="ORF">C9386_02230</name>
</gene>
<keyword evidence="1 2" id="KW-0238">DNA-binding</keyword>
<dbReference type="SMART" id="SM00862">
    <property type="entry name" value="Trans_reg_C"/>
    <property type="match status" value="1"/>
</dbReference>
<dbReference type="SUPFAM" id="SSF46894">
    <property type="entry name" value="C-terminal effector domain of the bipartite response regulators"/>
    <property type="match status" value="1"/>
</dbReference>
<proteinExistence type="predicted"/>
<dbReference type="Proteomes" id="UP000284283">
    <property type="component" value="Unassembled WGS sequence"/>
</dbReference>
<dbReference type="PANTHER" id="PTHR48111">
    <property type="entry name" value="REGULATOR OF RPOS"/>
    <property type="match status" value="1"/>
</dbReference>
<sequence>MQPGDNPVIVLQLGQTQRLALAVQRLLRERQTLLIGGHRESVVGRHRHDPNGAPAPGLRIDEHACRASVHGRDLDLTQVEFRLLRTLAAAPGRVYSREQLMGRLYADRRIVTDRTVDSHVKNLRRKLADAGGEDWGRSVYGAGYRFEP</sequence>